<dbReference type="AlphaFoldDB" id="A0AAJ7IVG1"/>
<organism evidence="12 13">
    <name type="scientific">Ceratina calcarata</name>
    <dbReference type="NCBI Taxonomy" id="156304"/>
    <lineage>
        <taxon>Eukaryota</taxon>
        <taxon>Metazoa</taxon>
        <taxon>Ecdysozoa</taxon>
        <taxon>Arthropoda</taxon>
        <taxon>Hexapoda</taxon>
        <taxon>Insecta</taxon>
        <taxon>Pterygota</taxon>
        <taxon>Neoptera</taxon>
        <taxon>Endopterygota</taxon>
        <taxon>Hymenoptera</taxon>
        <taxon>Apocrita</taxon>
        <taxon>Aculeata</taxon>
        <taxon>Apoidea</taxon>
        <taxon>Anthophila</taxon>
        <taxon>Apidae</taxon>
        <taxon>Ceratina</taxon>
        <taxon>Zadontomerus</taxon>
    </lineage>
</organism>
<evidence type="ECO:0000256" key="9">
    <source>
        <dbReference type="SAM" id="MobiDB-lite"/>
    </source>
</evidence>
<evidence type="ECO:0000256" key="4">
    <source>
        <dbReference type="ARBA" id="ARBA00022729"/>
    </source>
</evidence>
<dbReference type="InterPro" id="IPR015615">
    <property type="entry name" value="TGF-beta-rel"/>
</dbReference>
<feature type="domain" description="TGF-beta family profile" evidence="11">
    <location>
        <begin position="680"/>
        <end position="800"/>
    </location>
</feature>
<name>A0AAJ7IVG1_9HYME</name>
<feature type="signal peptide" evidence="10">
    <location>
        <begin position="1"/>
        <end position="29"/>
    </location>
</feature>
<keyword evidence="7" id="KW-0325">Glycoprotein</keyword>
<evidence type="ECO:0000256" key="10">
    <source>
        <dbReference type="SAM" id="SignalP"/>
    </source>
</evidence>
<dbReference type="GO" id="GO:0005125">
    <property type="term" value="F:cytokine activity"/>
    <property type="evidence" value="ECO:0007669"/>
    <property type="project" value="TreeGrafter"/>
</dbReference>
<evidence type="ECO:0000256" key="6">
    <source>
        <dbReference type="ARBA" id="ARBA00023157"/>
    </source>
</evidence>
<dbReference type="GO" id="GO:0008083">
    <property type="term" value="F:growth factor activity"/>
    <property type="evidence" value="ECO:0007669"/>
    <property type="project" value="UniProtKB-KW"/>
</dbReference>
<keyword evidence="5 8" id="KW-0339">Growth factor</keyword>
<dbReference type="SMART" id="SM00204">
    <property type="entry name" value="TGFB"/>
    <property type="match status" value="1"/>
</dbReference>
<dbReference type="Pfam" id="PF00688">
    <property type="entry name" value="TGFb_propeptide"/>
    <property type="match status" value="1"/>
</dbReference>
<dbReference type="GeneID" id="108623692"/>
<evidence type="ECO:0000259" key="11">
    <source>
        <dbReference type="PROSITE" id="PS51362"/>
    </source>
</evidence>
<dbReference type="Proteomes" id="UP000694925">
    <property type="component" value="Unplaced"/>
</dbReference>
<keyword evidence="6" id="KW-1015">Disulfide bond</keyword>
<dbReference type="InterPro" id="IPR029034">
    <property type="entry name" value="Cystine-knot_cytokine"/>
</dbReference>
<keyword evidence="12" id="KW-1185">Reference proteome</keyword>
<dbReference type="Gene3D" id="2.10.90.10">
    <property type="entry name" value="Cystine-knot cytokines"/>
    <property type="match status" value="1"/>
</dbReference>
<evidence type="ECO:0000313" key="13">
    <source>
        <dbReference type="RefSeq" id="XP_017877875.1"/>
    </source>
</evidence>
<dbReference type="PANTHER" id="PTHR11848">
    <property type="entry name" value="TGF-BETA FAMILY"/>
    <property type="match status" value="1"/>
</dbReference>
<dbReference type="FunFam" id="2.10.90.10:FF:000001">
    <property type="entry name" value="Bone morphogenetic protein 4"/>
    <property type="match status" value="1"/>
</dbReference>
<evidence type="ECO:0000256" key="2">
    <source>
        <dbReference type="ARBA" id="ARBA00006656"/>
    </source>
</evidence>
<comment type="similarity">
    <text evidence="2 8">Belongs to the TGF-beta family.</text>
</comment>
<protein>
    <submittedName>
        <fullName evidence="13">Uncharacterized protein LOC108623692</fullName>
    </submittedName>
</protein>
<dbReference type="InterPro" id="IPR001839">
    <property type="entry name" value="TGF-b_C"/>
</dbReference>
<evidence type="ECO:0000256" key="8">
    <source>
        <dbReference type="RuleBase" id="RU000354"/>
    </source>
</evidence>
<keyword evidence="3" id="KW-0964">Secreted</keyword>
<evidence type="ECO:0000256" key="7">
    <source>
        <dbReference type="ARBA" id="ARBA00023180"/>
    </source>
</evidence>
<accession>A0AAJ7IVG1</accession>
<dbReference type="PANTHER" id="PTHR11848:SF308">
    <property type="entry name" value="BMP-LIKE PROTEIN UNC-129"/>
    <property type="match status" value="1"/>
</dbReference>
<comment type="subcellular location">
    <subcellularLocation>
        <location evidence="1">Secreted</location>
    </subcellularLocation>
</comment>
<dbReference type="PROSITE" id="PS00250">
    <property type="entry name" value="TGF_BETA_1"/>
    <property type="match status" value="1"/>
</dbReference>
<dbReference type="KEGG" id="ccal:108623692"/>
<feature type="region of interest" description="Disordered" evidence="9">
    <location>
        <begin position="589"/>
        <end position="643"/>
    </location>
</feature>
<dbReference type="RefSeq" id="XP_017877875.1">
    <property type="nucleotide sequence ID" value="XM_018022386.2"/>
</dbReference>
<evidence type="ECO:0000256" key="1">
    <source>
        <dbReference type="ARBA" id="ARBA00004613"/>
    </source>
</evidence>
<evidence type="ECO:0000256" key="3">
    <source>
        <dbReference type="ARBA" id="ARBA00022525"/>
    </source>
</evidence>
<dbReference type="SUPFAM" id="SSF57501">
    <property type="entry name" value="Cystine-knot cytokines"/>
    <property type="match status" value="1"/>
</dbReference>
<dbReference type="PROSITE" id="PS51362">
    <property type="entry name" value="TGF_BETA_2"/>
    <property type="match status" value="1"/>
</dbReference>
<dbReference type="GO" id="GO:0005615">
    <property type="term" value="C:extracellular space"/>
    <property type="evidence" value="ECO:0007669"/>
    <property type="project" value="TreeGrafter"/>
</dbReference>
<reference evidence="13" key="1">
    <citation type="submission" date="2025-08" db="UniProtKB">
        <authorList>
            <consortium name="RefSeq"/>
        </authorList>
    </citation>
    <scope>IDENTIFICATION</scope>
    <source>
        <tissue evidence="13">Whole body</tissue>
    </source>
</reference>
<proteinExistence type="inferred from homology"/>
<dbReference type="Gene3D" id="2.60.120.970">
    <property type="match status" value="1"/>
</dbReference>
<dbReference type="Pfam" id="PF00019">
    <property type="entry name" value="TGF_beta"/>
    <property type="match status" value="1"/>
</dbReference>
<dbReference type="InterPro" id="IPR001111">
    <property type="entry name" value="TGF-b_propeptide"/>
</dbReference>
<dbReference type="InterPro" id="IPR017948">
    <property type="entry name" value="TGFb_CS"/>
</dbReference>
<sequence>MRIEMTRSRWAVFGGFTLVCLANLRLAIGEKDNGDEGHNEEVRQHVCCARHEKMIDVGYGISGEIIQIDAGHCRKVCPRHALDDPGDASRPLVQKCNLESHCRPSAAKLEGVSTIQGVRGIEVTEACECTPDSSCKRETFTHLVHSGTPHQAVMDVGVCMGRCGKDLGCKPVRNSTISIAGPNGDEVYQVIKKCGCAETCHKMDHMETVLDYSEVEIKDGTNTTDVRPVVLHINVGKCVGTCPGNEKEMCLLRDKKEPSRCLAGLYSKQRSCTPAKFKVHEYRTRRGLKREIIQITQCACNTTMDVRFLLLASFLSCSVDVRAHPRFPEDDDANQEDLLEGSWFLDDLNEGSDHDPKIEALEKLQQVLGIRSHGEKTGRRKVPPQFMIELYNNVADPSGVTRGKNPYNAKVVRSFIERDTSMSRFYFFNITGLEVNESVLEAELHLYRKRTPLKAMHPSTLASPYYLIRVYQVLDEKSLDVPDLHRLLNVRYVGAHASGWQVFNVKQAVLGWLNGDVNLGLLVTVSTLFEDQVSVEFSRRSEYHHSKQPILVLFDDDGKMHQDDKNAVPRYYTYGNDNEIEGEGTYDAEYKSGEKTDEGKGQPEEARWENGDSSEFFQRQKRKESDIATEETAGRRRRETASTFRKLRDSEIALTSMDIYKRAARRERTGGWVRRRSMLREKRSTKSHASVQQNVTECSRHELYVDFKEIGLSSSIIAPVGYSAYHCKGMCESPLSQDQQPTNHATIQGIVHKMGLVKGVERPCCVPTKLLGTTILFFDDNENVVLKVYQDMIADRCGCR</sequence>
<evidence type="ECO:0000256" key="5">
    <source>
        <dbReference type="ARBA" id="ARBA00023030"/>
    </source>
</evidence>
<evidence type="ECO:0000313" key="12">
    <source>
        <dbReference type="Proteomes" id="UP000694925"/>
    </source>
</evidence>
<gene>
    <name evidence="13" type="primary">LOC108623692</name>
</gene>
<keyword evidence="4 10" id="KW-0732">Signal</keyword>
<feature type="compositionally biased region" description="Basic and acidic residues" evidence="9">
    <location>
        <begin position="589"/>
        <end position="610"/>
    </location>
</feature>
<feature type="chain" id="PRO_5042551384" evidence="10">
    <location>
        <begin position="30"/>
        <end position="800"/>
    </location>
</feature>